<organism evidence="1 2">
    <name type="scientific">Lipomyces orientalis</name>
    <dbReference type="NCBI Taxonomy" id="1233043"/>
    <lineage>
        <taxon>Eukaryota</taxon>
        <taxon>Fungi</taxon>
        <taxon>Dikarya</taxon>
        <taxon>Ascomycota</taxon>
        <taxon>Saccharomycotina</taxon>
        <taxon>Lipomycetes</taxon>
        <taxon>Lipomycetales</taxon>
        <taxon>Lipomycetaceae</taxon>
        <taxon>Lipomyces</taxon>
    </lineage>
</organism>
<protein>
    <submittedName>
        <fullName evidence="1">Uncharacterized protein</fullName>
    </submittedName>
</protein>
<accession>A0ACC3TJ76</accession>
<comment type="caution">
    <text evidence="1">The sequence shown here is derived from an EMBL/GenBank/DDBJ whole genome shotgun (WGS) entry which is preliminary data.</text>
</comment>
<reference evidence="2" key="1">
    <citation type="journal article" date="2024" name="Front. Bioeng. Biotechnol.">
        <title>Genome-scale model development and genomic sequencing of the oleaginous clade Lipomyces.</title>
        <authorList>
            <person name="Czajka J.J."/>
            <person name="Han Y."/>
            <person name="Kim J."/>
            <person name="Mondo S.J."/>
            <person name="Hofstad B.A."/>
            <person name="Robles A."/>
            <person name="Haridas S."/>
            <person name="Riley R."/>
            <person name="LaButti K."/>
            <person name="Pangilinan J."/>
            <person name="Andreopoulos W."/>
            <person name="Lipzen A."/>
            <person name="Yan J."/>
            <person name="Wang M."/>
            <person name="Ng V."/>
            <person name="Grigoriev I.V."/>
            <person name="Spatafora J.W."/>
            <person name="Magnuson J.K."/>
            <person name="Baker S.E."/>
            <person name="Pomraning K.R."/>
        </authorList>
    </citation>
    <scope>NUCLEOTIDE SEQUENCE [LARGE SCALE GENOMIC DNA]</scope>
    <source>
        <strain evidence="2">CBS 10300</strain>
    </source>
</reference>
<dbReference type="EMBL" id="MU970103">
    <property type="protein sequence ID" value="KAK9321244.1"/>
    <property type="molecule type" value="Genomic_DNA"/>
</dbReference>
<name>A0ACC3TJ76_9ASCO</name>
<evidence type="ECO:0000313" key="2">
    <source>
        <dbReference type="Proteomes" id="UP001489719"/>
    </source>
</evidence>
<gene>
    <name evidence="1" type="ORF">V1517DRAFT_180501</name>
</gene>
<evidence type="ECO:0000313" key="1">
    <source>
        <dbReference type="EMBL" id="KAK9321244.1"/>
    </source>
</evidence>
<sequence>MSSPKFSLKCPGDDGANQAADYAFQDPTSQRNQTTERGYQNLRPDYIVVAANLDEYEIRTRSMESYPVRLDRRTCPCNRWYVRCIPMCPCSGSHIISRRDVVDFVDPCFKVESSEATYMHGIHAMPRIVLENDSPTCRPPTPRRPPGRRRQATQEPRLFKRIHCRQTQRLWPL</sequence>
<proteinExistence type="predicted"/>
<dbReference type="Proteomes" id="UP001489719">
    <property type="component" value="Unassembled WGS sequence"/>
</dbReference>
<keyword evidence="2" id="KW-1185">Reference proteome</keyword>